<organism evidence="4 5">
    <name type="scientific">Calditerricola satsumensis</name>
    <dbReference type="NCBI Taxonomy" id="373054"/>
    <lineage>
        <taxon>Bacteria</taxon>
        <taxon>Bacillati</taxon>
        <taxon>Bacillota</taxon>
        <taxon>Bacilli</taxon>
        <taxon>Bacillales</taxon>
        <taxon>Bacillaceae</taxon>
        <taxon>Calditerricola</taxon>
    </lineage>
</organism>
<feature type="transmembrane region" description="Helical" evidence="2">
    <location>
        <begin position="285"/>
        <end position="302"/>
    </location>
</feature>
<dbReference type="PANTHER" id="PTHR43156:SF2">
    <property type="entry name" value="STAGE II SPORULATION PROTEIN E"/>
    <property type="match status" value="1"/>
</dbReference>
<dbReference type="InterPro" id="IPR014221">
    <property type="entry name" value="SpoII_E"/>
</dbReference>
<dbReference type="EMBL" id="BMOF01000070">
    <property type="protein sequence ID" value="GGK07969.1"/>
    <property type="molecule type" value="Genomic_DNA"/>
</dbReference>
<keyword evidence="5" id="KW-1185">Reference proteome</keyword>
<reference evidence="4" key="2">
    <citation type="submission" date="2020-09" db="EMBL/GenBank/DDBJ databases">
        <authorList>
            <person name="Sun Q."/>
            <person name="Ohkuma M."/>
        </authorList>
    </citation>
    <scope>NUCLEOTIDE SEQUENCE</scope>
    <source>
        <strain evidence="4">JCM 14719</strain>
    </source>
</reference>
<evidence type="ECO:0000256" key="1">
    <source>
        <dbReference type="ARBA" id="ARBA00022801"/>
    </source>
</evidence>
<dbReference type="SMART" id="SM00332">
    <property type="entry name" value="PP2Cc"/>
    <property type="match status" value="1"/>
</dbReference>
<comment type="caution">
    <text evidence="4">The sequence shown here is derived from an EMBL/GenBank/DDBJ whole genome shotgun (WGS) entry which is preliminary data.</text>
</comment>
<accession>A0A8J3BAV3</accession>
<dbReference type="AlphaFoldDB" id="A0A8J3BAV3"/>
<dbReference type="InterPro" id="IPR001932">
    <property type="entry name" value="PPM-type_phosphatase-like_dom"/>
</dbReference>
<sequence>MTNAMFRKTDGWTGKLFGPVPWLAGAGEPAERGAQAVQRGWIRWGVPLLVIGFLLGQAVLVEGLAPFAVPFFAVAYHLRRDRVLPIVLALCGGAALVSTDHLFVTILSCAMYLILQLGLERRKRVARSDLSHAPLLTALAVFGAHTGYTYGMANALTVYQAVAYAVEGALSFLLTLIFVQALPLMTSRRYRHPLRQEEAVCALILLGSVLIGTIDWRFFGVAVHHVLAQYFLLVFAFAGGGGIGVTAGVVIGLMLTLADIGELNQMSLLAFAGLLSGLLREARKPGAVAGLLIGASLFTFYMEPTGRMWSALGESLAAAFLFVLTPRVPLRQLAALLPGTHEHLISQQAYMRQVRQATAARIEQFAHLFQKLAHSFAQADRDASDGKTDVMKEMDAFLSGVTAVTCNVCRRKDVCWGEKAEETYDWMRYFAGVVAADGAYRRQIPFEWKRHCLKAQDVLKVMADQYPAFRERLLLNQRIRDSRQLVAEQLSGVSRVMGDFAAEIRREGQDLGVQEGQIREALEEIGLSVRKVDIYNLAEGNVDIEVSQPSCNGRDECEKIVAPLVSDLLGETVAVAEKRCQAYADGYCTMCLRTAHKYRVASAIAAVAKDGGWLSGDSFATLDLGNGRYAVALSDGMGNGERAHRESSETLELLKEMLCVGFDEQMAIKSVNALLSLRTTEDTFATLDLAILDLHTAEAKFLKTGSTPSFIKRGREVFTVTAGNLPIGILRDIEVDVVTLGLKPGDLLIMLTDGVYDAPKVENKERFLKRMIADLATDDPQEVADLLLEQVVRHHHGAIHDDMTVAVVRIDPYVPEWATIKMPRLRPVERPRVVS</sequence>
<evidence type="ECO:0000313" key="4">
    <source>
        <dbReference type="EMBL" id="GGK07969.1"/>
    </source>
</evidence>
<protein>
    <submittedName>
        <fullName evidence="4">Stage II sporulation protein E</fullName>
    </submittedName>
</protein>
<dbReference type="Pfam" id="PF07228">
    <property type="entry name" value="SpoIIE"/>
    <property type="match status" value="1"/>
</dbReference>
<evidence type="ECO:0000259" key="3">
    <source>
        <dbReference type="PROSITE" id="PS51746"/>
    </source>
</evidence>
<feature type="domain" description="PPM-type phosphatase" evidence="3">
    <location>
        <begin position="597"/>
        <end position="810"/>
    </location>
</feature>
<proteinExistence type="predicted"/>
<dbReference type="Pfam" id="PF19732">
    <property type="entry name" value="SpoIIE_N"/>
    <property type="match status" value="1"/>
</dbReference>
<evidence type="ECO:0000256" key="2">
    <source>
        <dbReference type="SAM" id="Phobius"/>
    </source>
</evidence>
<dbReference type="InterPro" id="IPR052016">
    <property type="entry name" value="Bact_Sigma-Reg"/>
</dbReference>
<reference evidence="4" key="1">
    <citation type="journal article" date="2014" name="Int. J. Syst. Evol. Microbiol.">
        <title>Complete genome sequence of Corynebacterium casei LMG S-19264T (=DSM 44701T), isolated from a smear-ripened cheese.</title>
        <authorList>
            <consortium name="US DOE Joint Genome Institute (JGI-PGF)"/>
            <person name="Walter F."/>
            <person name="Albersmeier A."/>
            <person name="Kalinowski J."/>
            <person name="Ruckert C."/>
        </authorList>
    </citation>
    <scope>NUCLEOTIDE SEQUENCE</scope>
    <source>
        <strain evidence="4">JCM 14719</strain>
    </source>
</reference>
<dbReference type="NCBIfam" id="TIGR02865">
    <property type="entry name" value="spore_II_E"/>
    <property type="match status" value="1"/>
</dbReference>
<dbReference type="SMART" id="SM00331">
    <property type="entry name" value="PP2C_SIG"/>
    <property type="match status" value="1"/>
</dbReference>
<feature type="transmembrane region" description="Helical" evidence="2">
    <location>
        <begin position="231"/>
        <end position="258"/>
    </location>
</feature>
<dbReference type="InterPro" id="IPR045768">
    <property type="entry name" value="SpoIIE_N"/>
</dbReference>
<evidence type="ECO:0000313" key="5">
    <source>
        <dbReference type="Proteomes" id="UP000637720"/>
    </source>
</evidence>
<dbReference type="InterPro" id="IPR036457">
    <property type="entry name" value="PPM-type-like_dom_sf"/>
</dbReference>
<feature type="transmembrane region" description="Helical" evidence="2">
    <location>
        <begin position="86"/>
        <end position="115"/>
    </location>
</feature>
<keyword evidence="1" id="KW-0378">Hydrolase</keyword>
<keyword evidence="2" id="KW-0472">Membrane</keyword>
<gene>
    <name evidence="4" type="ORF">GCM10007043_22530</name>
</gene>
<dbReference type="GO" id="GO:0004722">
    <property type="term" value="F:protein serine/threonine phosphatase activity"/>
    <property type="evidence" value="ECO:0007669"/>
    <property type="project" value="InterPro"/>
</dbReference>
<dbReference type="Gene3D" id="3.60.40.10">
    <property type="entry name" value="PPM-type phosphatase domain"/>
    <property type="match status" value="1"/>
</dbReference>
<feature type="transmembrane region" description="Helical" evidence="2">
    <location>
        <begin position="48"/>
        <end position="74"/>
    </location>
</feature>
<keyword evidence="2" id="KW-0812">Transmembrane</keyword>
<dbReference type="Proteomes" id="UP000637720">
    <property type="component" value="Unassembled WGS sequence"/>
</dbReference>
<name>A0A8J3BAV3_9BACI</name>
<feature type="transmembrane region" description="Helical" evidence="2">
    <location>
        <begin position="159"/>
        <end position="179"/>
    </location>
</feature>
<feature type="transmembrane region" description="Helical" evidence="2">
    <location>
        <begin position="135"/>
        <end position="153"/>
    </location>
</feature>
<keyword evidence="2" id="KW-1133">Transmembrane helix</keyword>
<feature type="transmembrane region" description="Helical" evidence="2">
    <location>
        <begin position="200"/>
        <end position="219"/>
    </location>
</feature>
<dbReference type="PANTHER" id="PTHR43156">
    <property type="entry name" value="STAGE II SPORULATION PROTEIN E-RELATED"/>
    <property type="match status" value="1"/>
</dbReference>
<dbReference type="PROSITE" id="PS51746">
    <property type="entry name" value="PPM_2"/>
    <property type="match status" value="1"/>
</dbReference>
<dbReference type="SUPFAM" id="SSF81606">
    <property type="entry name" value="PP2C-like"/>
    <property type="match status" value="1"/>
</dbReference>